<keyword evidence="1" id="KW-0472">Membrane</keyword>
<feature type="transmembrane region" description="Helical" evidence="1">
    <location>
        <begin position="37"/>
        <end position="61"/>
    </location>
</feature>
<protein>
    <submittedName>
        <fullName evidence="2">Uncharacterized protein</fullName>
    </submittedName>
</protein>
<keyword evidence="1" id="KW-1133">Transmembrane helix</keyword>
<dbReference type="OrthoDB" id="6621161at2759"/>
<gene>
    <name evidence="2" type="ORF">CINCED_3A017617</name>
</gene>
<evidence type="ECO:0000313" key="2">
    <source>
        <dbReference type="EMBL" id="VVC40752.1"/>
    </source>
</evidence>
<sequence>MSGDDANSVNDIYQGYINSSANPEYSSEHVDVPNEGMYMVGGVLIAMFLVAAIIVILAVTISKLRKREESAAAATAAATATATSVTTAAAAANSTTTVTTSTAVNNNSINNNNNVGDCQLLSPPHHALHQPIDVAVVTNVSAAGDLVDAPVPLPFLWQYSAKNAAAKNTNGFNSPYRLYSPDQDTLVCSVPIEENTAEHRKGLRKNLRGKWRRLVHKKQQQQDAYKIPAELRDQLKQIYVY</sequence>
<accession>A0A5E4N7W6</accession>
<evidence type="ECO:0000313" key="3">
    <source>
        <dbReference type="Proteomes" id="UP000325440"/>
    </source>
</evidence>
<name>A0A5E4N7W6_9HEMI</name>
<reference evidence="2 3" key="1">
    <citation type="submission" date="2019-08" db="EMBL/GenBank/DDBJ databases">
        <authorList>
            <person name="Alioto T."/>
            <person name="Alioto T."/>
            <person name="Gomez Garrido J."/>
        </authorList>
    </citation>
    <scope>NUCLEOTIDE SEQUENCE [LARGE SCALE GENOMIC DNA]</scope>
</reference>
<organism evidence="2 3">
    <name type="scientific">Cinara cedri</name>
    <dbReference type="NCBI Taxonomy" id="506608"/>
    <lineage>
        <taxon>Eukaryota</taxon>
        <taxon>Metazoa</taxon>
        <taxon>Ecdysozoa</taxon>
        <taxon>Arthropoda</taxon>
        <taxon>Hexapoda</taxon>
        <taxon>Insecta</taxon>
        <taxon>Pterygota</taxon>
        <taxon>Neoptera</taxon>
        <taxon>Paraneoptera</taxon>
        <taxon>Hemiptera</taxon>
        <taxon>Sternorrhyncha</taxon>
        <taxon>Aphidomorpha</taxon>
        <taxon>Aphidoidea</taxon>
        <taxon>Aphididae</taxon>
        <taxon>Lachninae</taxon>
        <taxon>Cinara</taxon>
    </lineage>
</organism>
<proteinExistence type="predicted"/>
<keyword evidence="3" id="KW-1185">Reference proteome</keyword>
<evidence type="ECO:0000256" key="1">
    <source>
        <dbReference type="SAM" id="Phobius"/>
    </source>
</evidence>
<dbReference type="Proteomes" id="UP000325440">
    <property type="component" value="Unassembled WGS sequence"/>
</dbReference>
<dbReference type="EMBL" id="CABPRJ010001907">
    <property type="protein sequence ID" value="VVC40752.1"/>
    <property type="molecule type" value="Genomic_DNA"/>
</dbReference>
<keyword evidence="1" id="KW-0812">Transmembrane</keyword>
<dbReference type="AlphaFoldDB" id="A0A5E4N7W6"/>